<dbReference type="HAMAP" id="MF_00867">
    <property type="entry name" value="KhpB"/>
    <property type="match status" value="1"/>
</dbReference>
<dbReference type="InterPro" id="IPR015946">
    <property type="entry name" value="KH_dom-like_a/b"/>
</dbReference>
<dbReference type="PROSITE" id="PS51061">
    <property type="entry name" value="R3H"/>
    <property type="match status" value="1"/>
</dbReference>
<keyword evidence="4 6" id="KW-0143">Chaperone</keyword>
<evidence type="ECO:0000256" key="4">
    <source>
        <dbReference type="ARBA" id="ARBA00023186"/>
    </source>
</evidence>
<dbReference type="CDD" id="cd02644">
    <property type="entry name" value="R3H_jag"/>
    <property type="match status" value="1"/>
</dbReference>
<sequence length="214" mass="23983">MKRVTVSGKTIEDAIAKAVVELQTTQEKVDYNVVEQPQKGLFGLFGSKPAVVDVFVLPDPVEKAHSFLQGTLDHLGIEATIEKEETDRALCFNLSANEGTGRIIGKRGQTLESLEFLTNLVANREADVYTRIELDTENYRQRRREVLENLALKLAKKAKMTRQKVSLEPMNAAERKMIHTTLQSYDGIETVSEGKGINRHIVILPKENKFSSSL</sequence>
<dbReference type="Pfam" id="PF14804">
    <property type="entry name" value="Jag_N"/>
    <property type="match status" value="1"/>
</dbReference>
<dbReference type="SMART" id="SM01245">
    <property type="entry name" value="Jag_N"/>
    <property type="match status" value="1"/>
</dbReference>
<dbReference type="OrthoDB" id="9794483at2"/>
<dbReference type="GO" id="GO:0009252">
    <property type="term" value="P:peptidoglycan biosynthetic process"/>
    <property type="evidence" value="ECO:0007669"/>
    <property type="project" value="UniProtKB-UniRule"/>
</dbReference>
<dbReference type="Proteomes" id="UP000018895">
    <property type="component" value="Unassembled WGS sequence"/>
</dbReference>
<keyword evidence="9" id="KW-1185">Reference proteome</keyword>
<proteinExistence type="inferred from homology"/>
<reference evidence="8" key="1">
    <citation type="journal article" date="2014" name="Genome Announc.">
        <title>Draft Genome Sequences of Three Alkaliphilic Bacillus Strains, Bacillus wakoensis JCM 9140T, Bacillus akibai JCM 9157T, and Bacillus hemicellulosilyticus JCM 9152T.</title>
        <authorList>
            <person name="Yuki M."/>
            <person name="Oshima K."/>
            <person name="Suda W."/>
            <person name="Oshida Y."/>
            <person name="Kitamura K."/>
            <person name="Iida T."/>
            <person name="Hattori M."/>
            <person name="Ohkuma M."/>
        </authorList>
    </citation>
    <scope>NUCLEOTIDE SEQUENCE [LARGE SCALE GENOMIC DNA]</scope>
    <source>
        <strain evidence="8">JCM 9152</strain>
    </source>
</reference>
<comment type="subcellular location">
    <subcellularLocation>
        <location evidence="6">Cytoplasm</location>
    </subcellularLocation>
</comment>
<dbReference type="SUPFAM" id="SSF82708">
    <property type="entry name" value="R3H domain"/>
    <property type="match status" value="1"/>
</dbReference>
<dbReference type="Gene3D" id="3.30.30.80">
    <property type="entry name" value="probable RNA-binding protein from clostridium symbiosum atcc 14940"/>
    <property type="match status" value="1"/>
</dbReference>
<dbReference type="PANTHER" id="PTHR35800">
    <property type="entry name" value="PROTEIN JAG"/>
    <property type="match status" value="1"/>
</dbReference>
<evidence type="ECO:0000256" key="1">
    <source>
        <dbReference type="ARBA" id="ARBA00022490"/>
    </source>
</evidence>
<dbReference type="InterPro" id="IPR036867">
    <property type="entry name" value="R3H_dom_sf"/>
</dbReference>
<comment type="caution">
    <text evidence="8">The sequence shown here is derived from an EMBL/GenBank/DDBJ whole genome shotgun (WGS) entry which is preliminary data.</text>
</comment>
<dbReference type="RefSeq" id="WP_035346609.1">
    <property type="nucleotide sequence ID" value="NZ_BAUU01000033.1"/>
</dbReference>
<organism evidence="8 9">
    <name type="scientific">Halalkalibacter hemicellulosilyticusJCM 9152</name>
    <dbReference type="NCBI Taxonomy" id="1236971"/>
    <lineage>
        <taxon>Bacteria</taxon>
        <taxon>Bacillati</taxon>
        <taxon>Bacillota</taxon>
        <taxon>Bacilli</taxon>
        <taxon>Bacillales</taxon>
        <taxon>Bacillaceae</taxon>
        <taxon>Halalkalibacter</taxon>
    </lineage>
</organism>
<dbReference type="InterPro" id="IPR034079">
    <property type="entry name" value="R3H_KhpB"/>
</dbReference>
<name>W4QJM5_9BACI</name>
<evidence type="ECO:0000259" key="7">
    <source>
        <dbReference type="PROSITE" id="PS51061"/>
    </source>
</evidence>
<comment type="subunit">
    <text evidence="6">Forms a complex with KhpA.</text>
</comment>
<dbReference type="STRING" id="1236971.JCM9152_3817"/>
<keyword evidence="3 6" id="KW-0133">Cell shape</keyword>
<dbReference type="EMBL" id="BAUU01000033">
    <property type="protein sequence ID" value="GAE32291.1"/>
    <property type="molecule type" value="Genomic_DNA"/>
</dbReference>
<protein>
    <recommendedName>
        <fullName evidence="6">RNA-binding protein KhpB</fullName>
    </recommendedName>
    <alternativeName>
        <fullName evidence="6">RNA-binding protein EloR</fullName>
    </alternativeName>
</protein>
<feature type="region of interest" description="Jag_N domain" evidence="6">
    <location>
        <begin position="5"/>
        <end position="55"/>
    </location>
</feature>
<dbReference type="InterPro" id="IPR039247">
    <property type="entry name" value="KhpB"/>
</dbReference>
<dbReference type="Gene3D" id="3.30.300.20">
    <property type="match status" value="1"/>
</dbReference>
<dbReference type="AlphaFoldDB" id="W4QJM5"/>
<dbReference type="InterPro" id="IPR032782">
    <property type="entry name" value="KhpB_N"/>
</dbReference>
<comment type="similarity">
    <text evidence="6">Belongs to the KhpB RNA-binding protein family.</text>
</comment>
<dbReference type="NCBIfam" id="NF041568">
    <property type="entry name" value="Jag_EloR"/>
    <property type="match status" value="1"/>
</dbReference>
<dbReference type="GO" id="GO:0071555">
    <property type="term" value="P:cell wall organization"/>
    <property type="evidence" value="ECO:0007669"/>
    <property type="project" value="UniProtKB-KW"/>
</dbReference>
<dbReference type="GO" id="GO:0008360">
    <property type="term" value="P:regulation of cell shape"/>
    <property type="evidence" value="ECO:0007669"/>
    <property type="project" value="UniProtKB-KW"/>
</dbReference>
<dbReference type="SMART" id="SM00393">
    <property type="entry name" value="R3H"/>
    <property type="match status" value="1"/>
</dbReference>
<keyword evidence="1 6" id="KW-0963">Cytoplasm</keyword>
<keyword evidence="2 6" id="KW-0694">RNA-binding</keyword>
<feature type="domain" description="R3H" evidence="7">
    <location>
        <begin position="141"/>
        <end position="207"/>
    </location>
</feature>
<evidence type="ECO:0000256" key="2">
    <source>
        <dbReference type="ARBA" id="ARBA00022884"/>
    </source>
</evidence>
<evidence type="ECO:0000256" key="5">
    <source>
        <dbReference type="ARBA" id="ARBA00023316"/>
    </source>
</evidence>
<gene>
    <name evidence="6" type="primary">khpB</name>
    <name evidence="6" type="synonym">eloR</name>
    <name evidence="8" type="ORF">JCM9152_3817</name>
</gene>
<comment type="domain">
    <text evidence="6">Has an N-terminal Jag-N domain and 2 RNA-binding domains (KH and R3H).</text>
</comment>
<evidence type="ECO:0000256" key="6">
    <source>
        <dbReference type="HAMAP-Rule" id="MF_00867"/>
    </source>
</evidence>
<accession>W4QJM5</accession>
<evidence type="ECO:0000313" key="9">
    <source>
        <dbReference type="Proteomes" id="UP000018895"/>
    </source>
</evidence>
<keyword evidence="5 6" id="KW-0961">Cell wall biogenesis/degradation</keyword>
<dbReference type="PANTHER" id="PTHR35800:SF1">
    <property type="entry name" value="RNA-BINDING PROTEIN KHPB"/>
    <property type="match status" value="1"/>
</dbReference>
<dbReference type="InterPro" id="IPR038008">
    <property type="entry name" value="Jag_KH"/>
</dbReference>
<dbReference type="InterPro" id="IPR038247">
    <property type="entry name" value="Jag_N_dom_sf"/>
</dbReference>
<evidence type="ECO:0000313" key="8">
    <source>
        <dbReference type="EMBL" id="GAE32291.1"/>
    </source>
</evidence>
<dbReference type="Gene3D" id="3.30.1370.50">
    <property type="entry name" value="R3H-like domain"/>
    <property type="match status" value="1"/>
</dbReference>
<dbReference type="InterPro" id="IPR001374">
    <property type="entry name" value="R3H_dom"/>
</dbReference>
<dbReference type="Pfam" id="PF01424">
    <property type="entry name" value="R3H"/>
    <property type="match status" value="1"/>
</dbReference>
<comment type="function">
    <text evidence="6">A probable RNA chaperone. Forms a complex with KhpA which binds to cellular RNA and controls its expression. Plays a role in peptidoglycan (PG) homeostasis and cell length regulation.</text>
</comment>
<dbReference type="GO" id="GO:0005737">
    <property type="term" value="C:cytoplasm"/>
    <property type="evidence" value="ECO:0007669"/>
    <property type="project" value="UniProtKB-SubCell"/>
</dbReference>
<dbReference type="Pfam" id="PF13083">
    <property type="entry name" value="KH_KhpA-B"/>
    <property type="match status" value="1"/>
</dbReference>
<dbReference type="CDD" id="cd02414">
    <property type="entry name" value="KH-II_Jag"/>
    <property type="match status" value="1"/>
</dbReference>
<dbReference type="GO" id="GO:0003723">
    <property type="term" value="F:RNA binding"/>
    <property type="evidence" value="ECO:0007669"/>
    <property type="project" value="UniProtKB-UniRule"/>
</dbReference>
<evidence type="ECO:0000256" key="3">
    <source>
        <dbReference type="ARBA" id="ARBA00022960"/>
    </source>
</evidence>